<accession>A0A8J5KNI6</accession>
<name>A0A8J5KNI6_ZINOF</name>
<evidence type="ECO:0000313" key="1">
    <source>
        <dbReference type="EMBL" id="KAG6486876.1"/>
    </source>
</evidence>
<evidence type="ECO:0000313" key="2">
    <source>
        <dbReference type="Proteomes" id="UP000734854"/>
    </source>
</evidence>
<reference evidence="1 2" key="1">
    <citation type="submission" date="2020-08" db="EMBL/GenBank/DDBJ databases">
        <title>Plant Genome Project.</title>
        <authorList>
            <person name="Zhang R.-G."/>
        </authorList>
    </citation>
    <scope>NUCLEOTIDE SEQUENCE [LARGE SCALE GENOMIC DNA]</scope>
    <source>
        <tissue evidence="1">Rhizome</tissue>
    </source>
</reference>
<protein>
    <submittedName>
        <fullName evidence="1">Uncharacterized protein</fullName>
    </submittedName>
</protein>
<keyword evidence="2" id="KW-1185">Reference proteome</keyword>
<gene>
    <name evidence="1" type="ORF">ZIOFF_055457</name>
</gene>
<dbReference type="AlphaFoldDB" id="A0A8J5KNI6"/>
<organism evidence="1 2">
    <name type="scientific">Zingiber officinale</name>
    <name type="common">Ginger</name>
    <name type="synonym">Amomum zingiber</name>
    <dbReference type="NCBI Taxonomy" id="94328"/>
    <lineage>
        <taxon>Eukaryota</taxon>
        <taxon>Viridiplantae</taxon>
        <taxon>Streptophyta</taxon>
        <taxon>Embryophyta</taxon>
        <taxon>Tracheophyta</taxon>
        <taxon>Spermatophyta</taxon>
        <taxon>Magnoliopsida</taxon>
        <taxon>Liliopsida</taxon>
        <taxon>Zingiberales</taxon>
        <taxon>Zingiberaceae</taxon>
        <taxon>Zingiber</taxon>
    </lineage>
</organism>
<comment type="caution">
    <text evidence="1">The sequence shown here is derived from an EMBL/GenBank/DDBJ whole genome shotgun (WGS) entry which is preliminary data.</text>
</comment>
<dbReference type="Proteomes" id="UP000734854">
    <property type="component" value="Unassembled WGS sequence"/>
</dbReference>
<dbReference type="EMBL" id="JACMSC010000015">
    <property type="protein sequence ID" value="KAG6486876.1"/>
    <property type="molecule type" value="Genomic_DNA"/>
</dbReference>
<sequence>METAACVAKPVVVFGAAEYMFRWEQQEEYMERRRLYLRSYHFSRNRPAGERARGTLLRVRRLVWVRLREARRLPRILWAKLRRALASLSAGRRRRNHHGQFHLLAHRRAFKQ</sequence>
<proteinExistence type="predicted"/>